<dbReference type="Pfam" id="PF11146">
    <property type="entry name" value="DUF2905"/>
    <property type="match status" value="1"/>
</dbReference>
<reference evidence="2 3" key="1">
    <citation type="journal article" date="2015" name="Geomicrobiol. J.">
        <title>Caldisalinibacter kiritimatiensis gen. nov., sp. nov., a moderately thermohalophilic thiosulfate-reducing bacterium from a hypersaline microbial mat.</title>
        <authorList>
            <person name="Ben Hania W."/>
            <person name="Joseph M."/>
            <person name="Fiebig A."/>
            <person name="Bunk B."/>
            <person name="Klenk H.-P."/>
            <person name="Fardeau M.-L."/>
            <person name="Spring S."/>
        </authorList>
    </citation>
    <scope>NUCLEOTIDE SEQUENCE [LARGE SCALE GENOMIC DNA]</scope>
    <source>
        <strain evidence="2 3">L21-TH-D2</strain>
    </source>
</reference>
<comment type="caution">
    <text evidence="2">The sequence shown here is derived from an EMBL/GenBank/DDBJ whole genome shotgun (WGS) entry which is preliminary data.</text>
</comment>
<keyword evidence="1" id="KW-0812">Transmembrane</keyword>
<dbReference type="eggNOG" id="ENOG5032YVX">
    <property type="taxonomic scope" value="Bacteria"/>
</dbReference>
<name>R1AU37_9FIRM</name>
<dbReference type="Proteomes" id="UP000013378">
    <property type="component" value="Unassembled WGS sequence"/>
</dbReference>
<protein>
    <recommendedName>
        <fullName evidence="4">DUF2905 domain-containing protein</fullName>
    </recommendedName>
</protein>
<dbReference type="RefSeq" id="WP_006312054.1">
    <property type="nucleotide sequence ID" value="NZ_ARZA01000130.1"/>
</dbReference>
<dbReference type="STRING" id="1304284.L21TH_1274"/>
<gene>
    <name evidence="2" type="ORF">L21TH_1274</name>
</gene>
<dbReference type="PATRIC" id="fig|1304284.3.peg.1244"/>
<dbReference type="PANTHER" id="PTHR36443:SF1">
    <property type="entry name" value="BSR5223 PROTEIN"/>
    <property type="match status" value="1"/>
</dbReference>
<feature type="transmembrane region" description="Helical" evidence="1">
    <location>
        <begin position="46"/>
        <end position="68"/>
    </location>
</feature>
<dbReference type="EMBL" id="ARZA01000130">
    <property type="protein sequence ID" value="EOD00673.1"/>
    <property type="molecule type" value="Genomic_DNA"/>
</dbReference>
<keyword evidence="1" id="KW-0472">Membrane</keyword>
<proteinExistence type="predicted"/>
<organism evidence="2 3">
    <name type="scientific">Caldisalinibacter kiritimatiensis</name>
    <dbReference type="NCBI Taxonomy" id="1304284"/>
    <lineage>
        <taxon>Bacteria</taxon>
        <taxon>Bacillati</taxon>
        <taxon>Bacillota</taxon>
        <taxon>Tissierellia</taxon>
        <taxon>Tissierellales</taxon>
        <taxon>Thermohalobacteraceae</taxon>
        <taxon>Caldisalinibacter</taxon>
    </lineage>
</organism>
<dbReference type="PANTHER" id="PTHR36443">
    <property type="entry name" value="BSR5223 PROTEIN"/>
    <property type="match status" value="1"/>
</dbReference>
<evidence type="ECO:0000313" key="3">
    <source>
        <dbReference type="Proteomes" id="UP000013378"/>
    </source>
</evidence>
<keyword evidence="3" id="KW-1185">Reference proteome</keyword>
<sequence length="70" mass="7684">MEQIGRILVSIGIVLLLIGGAILLAQKLGFGKLPGDLLIQKGNVTFFFPIVSSIILSILFTLILNLFFRR</sequence>
<evidence type="ECO:0000256" key="1">
    <source>
        <dbReference type="SAM" id="Phobius"/>
    </source>
</evidence>
<dbReference type="InterPro" id="IPR021320">
    <property type="entry name" value="DUF2905"/>
</dbReference>
<evidence type="ECO:0000313" key="2">
    <source>
        <dbReference type="EMBL" id="EOD00673.1"/>
    </source>
</evidence>
<dbReference type="AlphaFoldDB" id="R1AU37"/>
<evidence type="ECO:0008006" key="4">
    <source>
        <dbReference type="Google" id="ProtNLM"/>
    </source>
</evidence>
<keyword evidence="1" id="KW-1133">Transmembrane helix</keyword>
<feature type="transmembrane region" description="Helical" evidence="1">
    <location>
        <begin position="7"/>
        <end position="26"/>
    </location>
</feature>
<accession>R1AU37</accession>